<feature type="region of interest" description="Disordered" evidence="1">
    <location>
        <begin position="16"/>
        <end position="83"/>
    </location>
</feature>
<dbReference type="OrthoDB" id="6744at2157"/>
<evidence type="ECO:0000256" key="1">
    <source>
        <dbReference type="SAM" id="MobiDB-lite"/>
    </source>
</evidence>
<keyword evidence="3" id="KW-1185">Reference proteome</keyword>
<evidence type="ECO:0000313" key="2">
    <source>
        <dbReference type="EMBL" id="RQG90172.1"/>
    </source>
</evidence>
<comment type="caution">
    <text evidence="2">The sequence shown here is derived from an EMBL/GenBank/DDBJ whole genome shotgun (WGS) entry which is preliminary data.</text>
</comment>
<protein>
    <submittedName>
        <fullName evidence="2">PKD domain-containing protein</fullName>
    </submittedName>
</protein>
<evidence type="ECO:0000313" key="3">
    <source>
        <dbReference type="Proteomes" id="UP000273828"/>
    </source>
</evidence>
<dbReference type="InterPro" id="IPR008972">
    <property type="entry name" value="Cupredoxin"/>
</dbReference>
<organism evidence="2 3">
    <name type="scientific">Natrarchaeobius halalkaliphilus</name>
    <dbReference type="NCBI Taxonomy" id="1679091"/>
    <lineage>
        <taxon>Archaea</taxon>
        <taxon>Methanobacteriati</taxon>
        <taxon>Methanobacteriota</taxon>
        <taxon>Stenosarchaea group</taxon>
        <taxon>Halobacteria</taxon>
        <taxon>Halobacteriales</taxon>
        <taxon>Natrialbaceae</taxon>
        <taxon>Natrarchaeobius</taxon>
    </lineage>
</organism>
<accession>A0A3N6MXE0</accession>
<dbReference type="AlphaFoldDB" id="A0A3N6MXE0"/>
<dbReference type="PROSITE" id="PS51318">
    <property type="entry name" value="TAT"/>
    <property type="match status" value="1"/>
</dbReference>
<name>A0A3N6MXE0_9EURY</name>
<dbReference type="RefSeq" id="WP_124178273.1">
    <property type="nucleotide sequence ID" value="NZ_REFY01000003.1"/>
</dbReference>
<feature type="compositionally biased region" description="Acidic residues" evidence="1">
    <location>
        <begin position="30"/>
        <end position="75"/>
    </location>
</feature>
<dbReference type="Gene3D" id="2.60.40.420">
    <property type="entry name" value="Cupredoxins - blue copper proteins"/>
    <property type="match status" value="1"/>
</dbReference>
<dbReference type="EMBL" id="REFY01000003">
    <property type="protein sequence ID" value="RQG90172.1"/>
    <property type="molecule type" value="Genomic_DNA"/>
</dbReference>
<sequence>MTDRVTRRTALLLAGTAGVTALAGCGGPGEEGEADDEPSADDLGEAEPEEDTDESETEEDTDESEENGEPDEETGNGEWADVGEFYFEGRIEAWSGLEPEMIADEDNPTITLIEGQEYDFRWVNADDVVHNLEIRDENDEVVDDYVSDDVGEEGEETTLEGVVASEEMAVYICSYHEAAQAGDIEVETE</sequence>
<dbReference type="InterPro" id="IPR006311">
    <property type="entry name" value="TAT_signal"/>
</dbReference>
<dbReference type="Proteomes" id="UP000273828">
    <property type="component" value="Unassembled WGS sequence"/>
</dbReference>
<gene>
    <name evidence="2" type="ORF">EA462_09290</name>
</gene>
<dbReference type="PROSITE" id="PS51257">
    <property type="entry name" value="PROKAR_LIPOPROTEIN"/>
    <property type="match status" value="1"/>
</dbReference>
<reference evidence="2 3" key="1">
    <citation type="submission" date="2018-10" db="EMBL/GenBank/DDBJ databases">
        <title>Natrarchaeobius chitinivorans gen. nov., sp. nov., and Natrarchaeobius haloalkaliphilus sp. nov., alkaliphilic, chitin-utilizing haloarchaea from hypersaline alkaline lakes.</title>
        <authorList>
            <person name="Sorokin D.Y."/>
            <person name="Elcheninov A.G."/>
            <person name="Kostrikina N.A."/>
            <person name="Bale N.J."/>
            <person name="Sinninghe Damste J.S."/>
            <person name="Khijniak T.V."/>
            <person name="Kublanov I.V."/>
            <person name="Toshchakov S.V."/>
        </authorList>
    </citation>
    <scope>NUCLEOTIDE SEQUENCE [LARGE SCALE GENOMIC DNA]</scope>
    <source>
        <strain evidence="2 3">AArcht-Sl</strain>
    </source>
</reference>
<proteinExistence type="predicted"/>